<proteinExistence type="predicted"/>
<dbReference type="InterPro" id="IPR008889">
    <property type="entry name" value="VQ"/>
</dbReference>
<keyword evidence="4" id="KW-1185">Reference proteome</keyword>
<feature type="domain" description="VQ" evidence="2">
    <location>
        <begin position="63"/>
        <end position="89"/>
    </location>
</feature>
<evidence type="ECO:0000313" key="3">
    <source>
        <dbReference type="EMBL" id="MQM05653.1"/>
    </source>
</evidence>
<sequence>MDFSTDSKPSPRREVQLQGPRPTPLKVSKDSHKIRKPPVAPAQQHHPPPPQQQPPRAPVIIYTVSPRVIHTEPGDFMTLVQRLTGPSPTGAAGPAAPLGSLSPGPAGPLSPAARFAAIERGCPPPNPHKPPPHAIVEDMADLVGFSAALDMGNLPGILSPFPSALPGISPSYFSSPPSAGDLGSLTFLNEMSPVFRGGNRGFVDGPFLPSPNNLLFTPTLPSPGALWDILGQL</sequence>
<dbReference type="EMBL" id="NMUH01003453">
    <property type="protein sequence ID" value="MQM05653.1"/>
    <property type="molecule type" value="Genomic_DNA"/>
</dbReference>
<dbReference type="GO" id="GO:0005634">
    <property type="term" value="C:nucleus"/>
    <property type="evidence" value="ECO:0007669"/>
    <property type="project" value="TreeGrafter"/>
</dbReference>
<name>A0A843W3K0_COLES</name>
<feature type="compositionally biased region" description="Low complexity" evidence="1">
    <location>
        <begin position="83"/>
        <end position="110"/>
    </location>
</feature>
<organism evidence="3 4">
    <name type="scientific">Colocasia esculenta</name>
    <name type="common">Wild taro</name>
    <name type="synonym">Arum esculentum</name>
    <dbReference type="NCBI Taxonomy" id="4460"/>
    <lineage>
        <taxon>Eukaryota</taxon>
        <taxon>Viridiplantae</taxon>
        <taxon>Streptophyta</taxon>
        <taxon>Embryophyta</taxon>
        <taxon>Tracheophyta</taxon>
        <taxon>Spermatophyta</taxon>
        <taxon>Magnoliopsida</taxon>
        <taxon>Liliopsida</taxon>
        <taxon>Araceae</taxon>
        <taxon>Aroideae</taxon>
        <taxon>Colocasieae</taxon>
        <taxon>Colocasia</taxon>
    </lineage>
</organism>
<dbReference type="AlphaFoldDB" id="A0A843W3K0"/>
<evidence type="ECO:0000259" key="2">
    <source>
        <dbReference type="Pfam" id="PF05678"/>
    </source>
</evidence>
<dbReference type="Pfam" id="PF05678">
    <property type="entry name" value="VQ"/>
    <property type="match status" value="1"/>
</dbReference>
<reference evidence="3" key="1">
    <citation type="submission" date="2017-07" db="EMBL/GenBank/DDBJ databases">
        <title>Taro Niue Genome Assembly and Annotation.</title>
        <authorList>
            <person name="Atibalentja N."/>
            <person name="Keating K."/>
            <person name="Fields C.J."/>
        </authorList>
    </citation>
    <scope>NUCLEOTIDE SEQUENCE</scope>
    <source>
        <strain evidence="3">Niue_2</strain>
        <tissue evidence="3">Leaf</tissue>
    </source>
</reference>
<accession>A0A843W3K0</accession>
<dbReference type="InterPro" id="IPR039607">
    <property type="entry name" value="VQ_8/17/18/20/21/25"/>
</dbReference>
<feature type="compositionally biased region" description="Pro residues" evidence="1">
    <location>
        <begin position="46"/>
        <end position="56"/>
    </location>
</feature>
<dbReference type="OrthoDB" id="695631at2759"/>
<dbReference type="Proteomes" id="UP000652761">
    <property type="component" value="Unassembled WGS sequence"/>
</dbReference>
<feature type="region of interest" description="Disordered" evidence="1">
    <location>
        <begin position="82"/>
        <end position="110"/>
    </location>
</feature>
<evidence type="ECO:0000256" key="1">
    <source>
        <dbReference type="SAM" id="MobiDB-lite"/>
    </source>
</evidence>
<gene>
    <name evidence="3" type="ORF">Taro_038467</name>
</gene>
<evidence type="ECO:0000313" key="4">
    <source>
        <dbReference type="Proteomes" id="UP000652761"/>
    </source>
</evidence>
<protein>
    <recommendedName>
        <fullName evidence="2">VQ domain-containing protein</fullName>
    </recommendedName>
</protein>
<comment type="caution">
    <text evidence="3">The sequence shown here is derived from an EMBL/GenBank/DDBJ whole genome shotgun (WGS) entry which is preliminary data.</text>
</comment>
<dbReference type="PANTHER" id="PTHR33143:SF6">
    <property type="entry name" value="OS08G0102900 PROTEIN"/>
    <property type="match status" value="1"/>
</dbReference>
<feature type="region of interest" description="Disordered" evidence="1">
    <location>
        <begin position="1"/>
        <end position="56"/>
    </location>
</feature>
<dbReference type="PANTHER" id="PTHR33143">
    <property type="entry name" value="F16F4.1 PROTEIN-RELATED"/>
    <property type="match status" value="1"/>
</dbReference>